<evidence type="ECO:0000256" key="1">
    <source>
        <dbReference type="ARBA" id="ARBA00010136"/>
    </source>
</evidence>
<evidence type="ECO:0000256" key="2">
    <source>
        <dbReference type="SAM" id="MobiDB-lite"/>
    </source>
</evidence>
<dbReference type="InterPro" id="IPR024571">
    <property type="entry name" value="ERAP1-like_C_dom"/>
</dbReference>
<comment type="caution">
    <text evidence="5">The sequence shown here is derived from an EMBL/GenBank/DDBJ whole genome shotgun (WGS) entry which is preliminary data.</text>
</comment>
<evidence type="ECO:0000256" key="3">
    <source>
        <dbReference type="SAM" id="Phobius"/>
    </source>
</evidence>
<name>A0A9J6CDP9_POLVA</name>
<reference evidence="5" key="1">
    <citation type="submission" date="2021-03" db="EMBL/GenBank/DDBJ databases">
        <title>Chromosome level genome of the anhydrobiotic midge Polypedilum vanderplanki.</title>
        <authorList>
            <person name="Yoshida Y."/>
            <person name="Kikawada T."/>
            <person name="Gusev O."/>
        </authorList>
    </citation>
    <scope>NUCLEOTIDE SEQUENCE</scope>
    <source>
        <strain evidence="5">NIAS01</strain>
        <tissue evidence="5">Whole body or cell culture</tissue>
    </source>
</reference>
<dbReference type="PANTHER" id="PTHR11533:SF301">
    <property type="entry name" value="AMINOPEPTIDASE"/>
    <property type="match status" value="1"/>
</dbReference>
<keyword evidence="6" id="KW-1185">Reference proteome</keyword>
<dbReference type="GO" id="GO:0005737">
    <property type="term" value="C:cytoplasm"/>
    <property type="evidence" value="ECO:0007669"/>
    <property type="project" value="TreeGrafter"/>
</dbReference>
<dbReference type="EMBL" id="JADBJN010000001">
    <property type="protein sequence ID" value="KAG5680228.1"/>
    <property type="molecule type" value="Genomic_DNA"/>
</dbReference>
<dbReference type="GO" id="GO:0016020">
    <property type="term" value="C:membrane"/>
    <property type="evidence" value="ECO:0007669"/>
    <property type="project" value="TreeGrafter"/>
</dbReference>
<feature type="transmembrane region" description="Helical" evidence="3">
    <location>
        <begin position="376"/>
        <end position="397"/>
    </location>
</feature>
<evidence type="ECO:0000313" key="6">
    <source>
        <dbReference type="Proteomes" id="UP001107558"/>
    </source>
</evidence>
<dbReference type="InterPro" id="IPR050344">
    <property type="entry name" value="Peptidase_M1_aminopeptidases"/>
</dbReference>
<keyword evidence="3" id="KW-1133">Transmembrane helix</keyword>
<dbReference type="GO" id="GO:0006508">
    <property type="term" value="P:proteolysis"/>
    <property type="evidence" value="ECO:0007669"/>
    <property type="project" value="TreeGrafter"/>
</dbReference>
<feature type="domain" description="ERAP1-like C-terminal" evidence="4">
    <location>
        <begin position="2"/>
        <end position="293"/>
    </location>
</feature>
<gene>
    <name evidence="5" type="ORF">PVAND_009751</name>
</gene>
<organism evidence="5 6">
    <name type="scientific">Polypedilum vanderplanki</name>
    <name type="common">Sleeping chironomid midge</name>
    <dbReference type="NCBI Taxonomy" id="319348"/>
    <lineage>
        <taxon>Eukaryota</taxon>
        <taxon>Metazoa</taxon>
        <taxon>Ecdysozoa</taxon>
        <taxon>Arthropoda</taxon>
        <taxon>Hexapoda</taxon>
        <taxon>Insecta</taxon>
        <taxon>Pterygota</taxon>
        <taxon>Neoptera</taxon>
        <taxon>Endopterygota</taxon>
        <taxon>Diptera</taxon>
        <taxon>Nematocera</taxon>
        <taxon>Chironomoidea</taxon>
        <taxon>Chironomidae</taxon>
        <taxon>Chironominae</taxon>
        <taxon>Polypedilum</taxon>
        <taxon>Polypedilum</taxon>
    </lineage>
</organism>
<dbReference type="GO" id="GO:0008270">
    <property type="term" value="F:zinc ion binding"/>
    <property type="evidence" value="ECO:0007669"/>
    <property type="project" value="TreeGrafter"/>
</dbReference>
<dbReference type="Proteomes" id="UP001107558">
    <property type="component" value="Chromosome 1"/>
</dbReference>
<dbReference type="GO" id="GO:0043171">
    <property type="term" value="P:peptide catabolic process"/>
    <property type="evidence" value="ECO:0007669"/>
    <property type="project" value="TreeGrafter"/>
</dbReference>
<keyword evidence="3" id="KW-0472">Membrane</keyword>
<accession>A0A9J6CDP9</accession>
<protein>
    <recommendedName>
        <fullName evidence="4">ERAP1-like C-terminal domain-containing protein</fullName>
    </recommendedName>
</protein>
<dbReference type="GO" id="GO:0042277">
    <property type="term" value="F:peptide binding"/>
    <property type="evidence" value="ECO:0007669"/>
    <property type="project" value="TreeGrafter"/>
</dbReference>
<dbReference type="Pfam" id="PF11838">
    <property type="entry name" value="ERAP1_C"/>
    <property type="match status" value="1"/>
</dbReference>
<feature type="region of interest" description="Disordered" evidence="2">
    <location>
        <begin position="340"/>
        <end position="372"/>
    </location>
</feature>
<sequence>MILNIQQVGYYRVDYDTALWQAIISQLNENHEEIHSINRAILQEEIALAWTEFNRVTVAHILEILNYFDKEFDSITWSKAYDNLNRLNERLFGTYAYDTFLEFVVRITENQINETGYNGFDGEDPERTSLRSFIKPWNCWANYEKCSVQDHAEFLKYYIDGNQLAVFDYCNAIKLVNKTMFDDILNNVLTNSVFANRILFLANLGCSPVAENLQNLLNSILNVLNTLTRPERAQIIANTYTKSSIALEITLDFLDQNAAALYDIMGEFIEQLLMSMPSYINGQKNTAKYQSILTKFHGFGLISNENLNKATDSVASNNAWITQNYKNILDYFGLEEITDPPTTTPNTTPIASTPSQTSTAASDEPTTLAPTTTTQGASSIMVSMFIMFFCVIISFIFTK</sequence>
<evidence type="ECO:0000259" key="4">
    <source>
        <dbReference type="Pfam" id="PF11838"/>
    </source>
</evidence>
<evidence type="ECO:0000313" key="5">
    <source>
        <dbReference type="EMBL" id="KAG5680228.1"/>
    </source>
</evidence>
<dbReference type="PANTHER" id="PTHR11533">
    <property type="entry name" value="PROTEASE M1 ZINC METALLOPROTEASE"/>
    <property type="match status" value="1"/>
</dbReference>
<proteinExistence type="inferred from homology"/>
<dbReference type="AlphaFoldDB" id="A0A9J6CDP9"/>
<dbReference type="GO" id="GO:0005615">
    <property type="term" value="C:extracellular space"/>
    <property type="evidence" value="ECO:0007669"/>
    <property type="project" value="TreeGrafter"/>
</dbReference>
<keyword evidence="3" id="KW-0812">Transmembrane</keyword>
<dbReference type="Gene3D" id="1.25.50.20">
    <property type="match status" value="1"/>
</dbReference>
<dbReference type="OrthoDB" id="7554891at2759"/>
<comment type="similarity">
    <text evidence="1">Belongs to the peptidase M1 family.</text>
</comment>
<dbReference type="GO" id="GO:0070006">
    <property type="term" value="F:metalloaminopeptidase activity"/>
    <property type="evidence" value="ECO:0007669"/>
    <property type="project" value="TreeGrafter"/>
</dbReference>